<dbReference type="Gene3D" id="3.40.50.1820">
    <property type="entry name" value="alpha/beta hydrolase"/>
    <property type="match status" value="1"/>
</dbReference>
<name>A0A6M5YSL7_9BACT</name>
<dbReference type="SUPFAM" id="SSF53474">
    <property type="entry name" value="alpha/beta-Hydrolases"/>
    <property type="match status" value="1"/>
</dbReference>
<dbReference type="InterPro" id="IPR029058">
    <property type="entry name" value="AB_hydrolase_fold"/>
</dbReference>
<evidence type="ECO:0000313" key="1">
    <source>
        <dbReference type="EMBL" id="QJW96859.1"/>
    </source>
</evidence>
<evidence type="ECO:0008006" key="3">
    <source>
        <dbReference type="Google" id="ProtNLM"/>
    </source>
</evidence>
<sequence>MRRWMAAPLVFAVAVGVTSLEAPRAGAQPKDENATATAETIRTADGIELHGLFFATQKNPTTAPVVVYLYAPGPDRDMTKGDWGSLTKQLNKEGYHVFQFDWRGHGKSTSIKDPQKFWGNPYLNGAGNNFNSYIKGGAKVPLKNTLYFKDITKPVSFMPAYLNDLAAVRFHLDSKNDNKELNTSSIYIVGAGDAASLGMAWLTAEWKRPATFPNETQRGGAPTYEQVPQALVGGIANEGGADFGGAVWLTATHPPSFPVSTLKRWISNPDFAPKIRENNPMLFMYAEKDTNGALSGKQQSEMFFNQVLVANPQKNASLDKLEQTRLFEVKGAEQLQGVKLLGQNTTLKTEDTIVNYFAFIQKARAKFPSKSRKYDVPYYIDTKYFELRDGR</sequence>
<gene>
    <name evidence="1" type="ORF">FTUN_4419</name>
</gene>
<evidence type="ECO:0000313" key="2">
    <source>
        <dbReference type="Proteomes" id="UP000503447"/>
    </source>
</evidence>
<proteinExistence type="predicted"/>
<accession>A0A6M5YSL7</accession>
<keyword evidence="2" id="KW-1185">Reference proteome</keyword>
<dbReference type="EMBL" id="CP053452">
    <property type="protein sequence ID" value="QJW96859.1"/>
    <property type="molecule type" value="Genomic_DNA"/>
</dbReference>
<protein>
    <recommendedName>
        <fullName evidence="3">Serine aminopeptidase S33 domain-containing protein</fullName>
    </recommendedName>
</protein>
<organism evidence="1 2">
    <name type="scientific">Frigoriglobus tundricola</name>
    <dbReference type="NCBI Taxonomy" id="2774151"/>
    <lineage>
        <taxon>Bacteria</taxon>
        <taxon>Pseudomonadati</taxon>
        <taxon>Planctomycetota</taxon>
        <taxon>Planctomycetia</taxon>
        <taxon>Gemmatales</taxon>
        <taxon>Gemmataceae</taxon>
        <taxon>Frigoriglobus</taxon>
    </lineage>
</organism>
<dbReference type="AlphaFoldDB" id="A0A6M5YSL7"/>
<dbReference type="Proteomes" id="UP000503447">
    <property type="component" value="Chromosome"/>
</dbReference>
<reference evidence="2" key="1">
    <citation type="submission" date="2020-05" db="EMBL/GenBank/DDBJ databases">
        <title>Frigoriglobus tundricola gen. nov., sp. nov., a psychrotolerant cellulolytic planctomycete of the family Gemmataceae with two divergent copies of 16S rRNA gene.</title>
        <authorList>
            <person name="Kulichevskaya I.S."/>
            <person name="Ivanova A.A."/>
            <person name="Naumoff D.G."/>
            <person name="Beletsky A.V."/>
            <person name="Rijpstra W.I.C."/>
            <person name="Sinninghe Damste J.S."/>
            <person name="Mardanov A.V."/>
            <person name="Ravin N.V."/>
            <person name="Dedysh S.N."/>
        </authorList>
    </citation>
    <scope>NUCLEOTIDE SEQUENCE [LARGE SCALE GENOMIC DNA]</scope>
    <source>
        <strain evidence="2">PL17</strain>
    </source>
</reference>
<dbReference type="RefSeq" id="WP_171472363.1">
    <property type="nucleotide sequence ID" value="NZ_CP053452.2"/>
</dbReference>
<dbReference type="KEGG" id="ftj:FTUN_4419"/>